<proteinExistence type="predicted"/>
<dbReference type="VEuPathDB" id="FungiDB:JI435_422940"/>
<dbReference type="AlphaFoldDB" id="A0A7U2I9X7"/>
<accession>A0A7U2I9X7</accession>
<sequence length="110" mass="12456">MPECGVNQKKTRKNVSATTPPPHDNKSIFKNDSQPQQPPQILHPLHPHPPTNSSTQELNKRQQQEHHNKRTKQSGEKKREKASTLQANPYFDSTSPNPPSLLPPQTTKIK</sequence>
<organism evidence="2 3">
    <name type="scientific">Phaeosphaeria nodorum (strain SN15 / ATCC MYA-4574 / FGSC 10173)</name>
    <name type="common">Glume blotch fungus</name>
    <name type="synonym">Parastagonospora nodorum</name>
    <dbReference type="NCBI Taxonomy" id="321614"/>
    <lineage>
        <taxon>Eukaryota</taxon>
        <taxon>Fungi</taxon>
        <taxon>Dikarya</taxon>
        <taxon>Ascomycota</taxon>
        <taxon>Pezizomycotina</taxon>
        <taxon>Dothideomycetes</taxon>
        <taxon>Pleosporomycetidae</taxon>
        <taxon>Pleosporales</taxon>
        <taxon>Pleosporineae</taxon>
        <taxon>Phaeosphaeriaceae</taxon>
        <taxon>Parastagonospora</taxon>
    </lineage>
</organism>
<gene>
    <name evidence="2" type="ORF">JI435_422940</name>
</gene>
<dbReference type="EMBL" id="CP069041">
    <property type="protein sequence ID" value="QRD05936.1"/>
    <property type="molecule type" value="Genomic_DNA"/>
</dbReference>
<feature type="region of interest" description="Disordered" evidence="1">
    <location>
        <begin position="1"/>
        <end position="110"/>
    </location>
</feature>
<evidence type="ECO:0000256" key="1">
    <source>
        <dbReference type="SAM" id="MobiDB-lite"/>
    </source>
</evidence>
<name>A0A7U2I9X7_PHANO</name>
<reference evidence="3" key="1">
    <citation type="journal article" date="2021" name="BMC Genomics">
        <title>Chromosome-level genome assembly and manually-curated proteome of model necrotroph Parastagonospora nodorum Sn15 reveals a genome-wide trove of candidate effector homologs, and redundancy of virulence-related functions within an accessory chromosome.</title>
        <authorList>
            <person name="Bertazzoni S."/>
            <person name="Jones D.A.B."/>
            <person name="Phan H.T."/>
            <person name="Tan K.-C."/>
            <person name="Hane J.K."/>
        </authorList>
    </citation>
    <scope>NUCLEOTIDE SEQUENCE [LARGE SCALE GENOMIC DNA]</scope>
    <source>
        <strain evidence="3">SN15 / ATCC MYA-4574 / FGSC 10173)</strain>
    </source>
</reference>
<evidence type="ECO:0000313" key="3">
    <source>
        <dbReference type="Proteomes" id="UP000663193"/>
    </source>
</evidence>
<feature type="compositionally biased region" description="Basic and acidic residues" evidence="1">
    <location>
        <begin position="73"/>
        <end position="82"/>
    </location>
</feature>
<protein>
    <submittedName>
        <fullName evidence="2">Uncharacterized protein</fullName>
    </submittedName>
</protein>
<dbReference type="Proteomes" id="UP000663193">
    <property type="component" value="Chromosome 19"/>
</dbReference>
<keyword evidence="3" id="KW-1185">Reference proteome</keyword>
<evidence type="ECO:0000313" key="2">
    <source>
        <dbReference type="EMBL" id="QRD05936.1"/>
    </source>
</evidence>